<evidence type="ECO:0000313" key="3">
    <source>
        <dbReference type="Proteomes" id="UP001153269"/>
    </source>
</evidence>
<keyword evidence="3" id="KW-1185">Reference proteome</keyword>
<feature type="non-terminal residue" evidence="2">
    <location>
        <position position="1"/>
    </location>
</feature>
<gene>
    <name evidence="2" type="ORF">PLEPLA_LOCUS29808</name>
</gene>
<evidence type="ECO:0000313" key="2">
    <source>
        <dbReference type="EMBL" id="CAB1442105.1"/>
    </source>
</evidence>
<accession>A0A9N7V4P9</accession>
<evidence type="ECO:0000256" key="1">
    <source>
        <dbReference type="SAM" id="MobiDB-lite"/>
    </source>
</evidence>
<organism evidence="2 3">
    <name type="scientific">Pleuronectes platessa</name>
    <name type="common">European plaice</name>
    <dbReference type="NCBI Taxonomy" id="8262"/>
    <lineage>
        <taxon>Eukaryota</taxon>
        <taxon>Metazoa</taxon>
        <taxon>Chordata</taxon>
        <taxon>Craniata</taxon>
        <taxon>Vertebrata</taxon>
        <taxon>Euteleostomi</taxon>
        <taxon>Actinopterygii</taxon>
        <taxon>Neopterygii</taxon>
        <taxon>Teleostei</taxon>
        <taxon>Neoteleostei</taxon>
        <taxon>Acanthomorphata</taxon>
        <taxon>Carangaria</taxon>
        <taxon>Pleuronectiformes</taxon>
        <taxon>Pleuronectoidei</taxon>
        <taxon>Pleuronectidae</taxon>
        <taxon>Pleuronectes</taxon>
    </lineage>
</organism>
<dbReference type="EMBL" id="CADEAL010002779">
    <property type="protein sequence ID" value="CAB1442105.1"/>
    <property type="molecule type" value="Genomic_DNA"/>
</dbReference>
<comment type="caution">
    <text evidence="2">The sequence shown here is derived from an EMBL/GenBank/DDBJ whole genome shotgun (WGS) entry which is preliminary data.</text>
</comment>
<feature type="region of interest" description="Disordered" evidence="1">
    <location>
        <begin position="1"/>
        <end position="36"/>
    </location>
</feature>
<reference evidence="2" key="1">
    <citation type="submission" date="2020-03" db="EMBL/GenBank/DDBJ databases">
        <authorList>
            <person name="Weist P."/>
        </authorList>
    </citation>
    <scope>NUCLEOTIDE SEQUENCE</scope>
</reference>
<proteinExistence type="predicted"/>
<dbReference type="AlphaFoldDB" id="A0A9N7V4P9"/>
<dbReference type="Proteomes" id="UP001153269">
    <property type="component" value="Unassembled WGS sequence"/>
</dbReference>
<feature type="compositionally biased region" description="Basic and acidic residues" evidence="1">
    <location>
        <begin position="1"/>
        <end position="16"/>
    </location>
</feature>
<name>A0A9N7V4P9_PLEPL</name>
<protein>
    <submittedName>
        <fullName evidence="2">Uncharacterized protein</fullName>
    </submittedName>
</protein>
<sequence>MEVKQVVEVDTRRRQDVPPAPGINHPPEEDSDTDPIEDQMMWHDFPLKLGHTKVSEKKLLLVSQSFHSVNHVTQGSCPRIFSSFALRTLFLRHLLLTKRSEFTAQAEPRGSASDACSSHGFINLILPRFCQFQEVDDWDQSIRAGLSVVGASSLQQREFWEQVRGQKLRKKTTLPGTGALITGTQPQSSSTFTCVSLSSPGHLRPAGPHTLDTVLLWACSSPLAAAFIHIQTVVPSLFVSDEIISLSDDVASLRAHNEEVEVVQPGFPTLRASPHWLPIKETGPEAASLLTDDISEVKKKKSAHGWFEGDGELQTRAPSLH</sequence>